<dbReference type="Gene3D" id="2.10.25.10">
    <property type="entry name" value="Laminin"/>
    <property type="match status" value="1"/>
</dbReference>
<evidence type="ECO:0000256" key="1">
    <source>
        <dbReference type="ARBA" id="ARBA00022690"/>
    </source>
</evidence>
<keyword evidence="2" id="KW-0722">Serine protease inhibitor</keyword>
<dbReference type="InterPro" id="IPR002919">
    <property type="entry name" value="TIL_dom"/>
</dbReference>
<keyword evidence="6" id="KW-1185">Reference proteome</keyword>
<evidence type="ECO:0000256" key="3">
    <source>
        <dbReference type="ARBA" id="ARBA00023157"/>
    </source>
</evidence>
<evidence type="ECO:0000313" key="5">
    <source>
        <dbReference type="EMBL" id="KAI1718187.1"/>
    </source>
</evidence>
<protein>
    <submittedName>
        <fullName evidence="5">Trypsin inhibitor like cysteine rich domain-containing protein</fullName>
    </submittedName>
</protein>
<dbReference type="InterPro" id="IPR036084">
    <property type="entry name" value="Ser_inhib-like_sf"/>
</dbReference>
<organism evidence="5 6">
    <name type="scientific">Ditylenchus destructor</name>
    <dbReference type="NCBI Taxonomy" id="166010"/>
    <lineage>
        <taxon>Eukaryota</taxon>
        <taxon>Metazoa</taxon>
        <taxon>Ecdysozoa</taxon>
        <taxon>Nematoda</taxon>
        <taxon>Chromadorea</taxon>
        <taxon>Rhabditida</taxon>
        <taxon>Tylenchina</taxon>
        <taxon>Tylenchomorpha</taxon>
        <taxon>Sphaerularioidea</taxon>
        <taxon>Anguinidae</taxon>
        <taxon>Anguininae</taxon>
        <taxon>Ditylenchus</taxon>
    </lineage>
</organism>
<feature type="domain" description="TIL" evidence="4">
    <location>
        <begin position="12"/>
        <end position="66"/>
    </location>
</feature>
<evidence type="ECO:0000313" key="6">
    <source>
        <dbReference type="Proteomes" id="UP001201812"/>
    </source>
</evidence>
<dbReference type="PANTHER" id="PTHR23259">
    <property type="entry name" value="RIDDLE"/>
    <property type="match status" value="1"/>
</dbReference>
<evidence type="ECO:0000259" key="4">
    <source>
        <dbReference type="Pfam" id="PF01826"/>
    </source>
</evidence>
<sequence length="79" mass="8470">MPERNKESYCTNDGEVYAECAPGCEPSCDNPSPGVICELECQLDSCTCEDGLLRAENGKCVTKGECNANGLPHPESKTK</sequence>
<dbReference type="EMBL" id="JAKKPZ010000008">
    <property type="protein sequence ID" value="KAI1718187.1"/>
    <property type="molecule type" value="Genomic_DNA"/>
</dbReference>
<keyword evidence="3" id="KW-1015">Disulfide bond</keyword>
<reference evidence="5" key="1">
    <citation type="submission" date="2022-01" db="EMBL/GenBank/DDBJ databases">
        <title>Genome Sequence Resource for Two Populations of Ditylenchus destructor, the Migratory Endoparasitic Phytonematode.</title>
        <authorList>
            <person name="Zhang H."/>
            <person name="Lin R."/>
            <person name="Xie B."/>
        </authorList>
    </citation>
    <scope>NUCLEOTIDE SEQUENCE</scope>
    <source>
        <strain evidence="5">BazhouSP</strain>
    </source>
</reference>
<comment type="caution">
    <text evidence="5">The sequence shown here is derived from an EMBL/GenBank/DDBJ whole genome shotgun (WGS) entry which is preliminary data.</text>
</comment>
<gene>
    <name evidence="5" type="ORF">DdX_06604</name>
</gene>
<proteinExistence type="predicted"/>
<dbReference type="AlphaFoldDB" id="A0AAD4N7F9"/>
<keyword evidence="1" id="KW-0646">Protease inhibitor</keyword>
<dbReference type="CDD" id="cd19941">
    <property type="entry name" value="TIL"/>
    <property type="match status" value="1"/>
</dbReference>
<accession>A0AAD4N7F9</accession>
<evidence type="ECO:0000256" key="2">
    <source>
        <dbReference type="ARBA" id="ARBA00022900"/>
    </source>
</evidence>
<dbReference type="Pfam" id="PF01826">
    <property type="entry name" value="TIL"/>
    <property type="match status" value="1"/>
</dbReference>
<dbReference type="GO" id="GO:0004867">
    <property type="term" value="F:serine-type endopeptidase inhibitor activity"/>
    <property type="evidence" value="ECO:0007669"/>
    <property type="project" value="UniProtKB-KW"/>
</dbReference>
<dbReference type="SUPFAM" id="SSF57567">
    <property type="entry name" value="Serine protease inhibitors"/>
    <property type="match status" value="1"/>
</dbReference>
<dbReference type="PANTHER" id="PTHR23259:SF70">
    <property type="entry name" value="ACCESSORY GLAND PROTEIN ACP62F-RELATED"/>
    <property type="match status" value="1"/>
</dbReference>
<dbReference type="InterPro" id="IPR051368">
    <property type="entry name" value="SerProtInhib-TIL_Domain"/>
</dbReference>
<name>A0AAD4N7F9_9BILA</name>
<dbReference type="Proteomes" id="UP001201812">
    <property type="component" value="Unassembled WGS sequence"/>
</dbReference>